<dbReference type="OrthoDB" id="1190494at2"/>
<reference evidence="4 5" key="1">
    <citation type="submission" date="2018-03" db="EMBL/GenBank/DDBJ databases">
        <title>Genomic Encyclopedia of Archaeal and Bacterial Type Strains, Phase II (KMG-II): from individual species to whole genera.</title>
        <authorList>
            <person name="Goeker M."/>
        </authorList>
    </citation>
    <scope>NUCLEOTIDE SEQUENCE [LARGE SCALE GENOMIC DNA]</scope>
    <source>
        <strain evidence="4 5">DSM 100214</strain>
    </source>
</reference>
<evidence type="ECO:0000313" key="5">
    <source>
        <dbReference type="Proteomes" id="UP000247973"/>
    </source>
</evidence>
<dbReference type="EMBL" id="QICL01000013">
    <property type="protein sequence ID" value="PXV63557.1"/>
    <property type="molecule type" value="Genomic_DNA"/>
</dbReference>
<evidence type="ECO:0000256" key="2">
    <source>
        <dbReference type="ARBA" id="ARBA00022679"/>
    </source>
</evidence>
<evidence type="ECO:0000256" key="1">
    <source>
        <dbReference type="ARBA" id="ARBA00010990"/>
    </source>
</evidence>
<dbReference type="AlphaFoldDB" id="A0A2V3PQN2"/>
<dbReference type="Pfam" id="PF01648">
    <property type="entry name" value="ACPS"/>
    <property type="match status" value="1"/>
</dbReference>
<dbReference type="InterPro" id="IPR050559">
    <property type="entry name" value="P-Pant_transferase_sf"/>
</dbReference>
<dbReference type="GO" id="GO:0008897">
    <property type="term" value="F:holo-[acyl-carrier-protein] synthase activity"/>
    <property type="evidence" value="ECO:0007669"/>
    <property type="project" value="InterPro"/>
</dbReference>
<dbReference type="PANTHER" id="PTHR12215">
    <property type="entry name" value="PHOSPHOPANTETHEINE TRANSFERASE"/>
    <property type="match status" value="1"/>
</dbReference>
<accession>A0A2V3PQN2</accession>
<feature type="domain" description="4'-phosphopantetheinyl transferase" evidence="3">
    <location>
        <begin position="104"/>
        <end position="203"/>
    </location>
</feature>
<dbReference type="GO" id="GO:0019878">
    <property type="term" value="P:lysine biosynthetic process via aminoadipic acid"/>
    <property type="evidence" value="ECO:0007669"/>
    <property type="project" value="TreeGrafter"/>
</dbReference>
<dbReference type="Gene3D" id="3.90.470.20">
    <property type="entry name" value="4'-phosphopantetheinyl transferase domain"/>
    <property type="match status" value="1"/>
</dbReference>
<dbReference type="GO" id="GO:0000287">
    <property type="term" value="F:magnesium ion binding"/>
    <property type="evidence" value="ECO:0007669"/>
    <property type="project" value="InterPro"/>
</dbReference>
<gene>
    <name evidence="4" type="ORF">CLV62_11344</name>
</gene>
<organism evidence="4 5">
    <name type="scientific">Dysgonomonas alginatilytica</name>
    <dbReference type="NCBI Taxonomy" id="1605892"/>
    <lineage>
        <taxon>Bacteria</taxon>
        <taxon>Pseudomonadati</taxon>
        <taxon>Bacteroidota</taxon>
        <taxon>Bacteroidia</taxon>
        <taxon>Bacteroidales</taxon>
        <taxon>Dysgonomonadaceae</taxon>
        <taxon>Dysgonomonas</taxon>
    </lineage>
</organism>
<evidence type="ECO:0000259" key="3">
    <source>
        <dbReference type="Pfam" id="PF01648"/>
    </source>
</evidence>
<comment type="similarity">
    <text evidence="1">Belongs to the P-Pant transferase superfamily. Gsp/Sfp/HetI/AcpT family.</text>
</comment>
<protein>
    <submittedName>
        <fullName evidence="4">4'-phosphopantetheinyl transferase superfamily protein</fullName>
    </submittedName>
</protein>
<dbReference type="PANTHER" id="PTHR12215:SF10">
    <property type="entry name" value="L-AMINOADIPATE-SEMIALDEHYDE DEHYDROGENASE-PHOSPHOPANTETHEINYL TRANSFERASE"/>
    <property type="match status" value="1"/>
</dbReference>
<sequence>MLIHKEENSNYKWGIWKMEEAPELLLSQLNNKQDLVDFTQTVSSSARTFERIAVRVLLKTLLNEEKTINYHPNGKPYFEDHSINLSISHTKDYVAVILSQSPLVGIDIEYISDRVKRVRSRFISDLEYIDSENEILHLLLHWSAKETMYKALSKEKIDLKNNFHIHPFAPQQQGSFKASETFTENNLQFQIQYIVTDNYVVTYTV</sequence>
<dbReference type="InterPro" id="IPR008278">
    <property type="entry name" value="4-PPantetheinyl_Trfase_dom"/>
</dbReference>
<comment type="caution">
    <text evidence="4">The sequence shown here is derived from an EMBL/GenBank/DDBJ whole genome shotgun (WGS) entry which is preliminary data.</text>
</comment>
<proteinExistence type="inferred from homology"/>
<dbReference type="SUPFAM" id="SSF56214">
    <property type="entry name" value="4'-phosphopantetheinyl transferase"/>
    <property type="match status" value="2"/>
</dbReference>
<evidence type="ECO:0000313" key="4">
    <source>
        <dbReference type="EMBL" id="PXV63557.1"/>
    </source>
</evidence>
<dbReference type="Proteomes" id="UP000247973">
    <property type="component" value="Unassembled WGS sequence"/>
</dbReference>
<keyword evidence="5" id="KW-1185">Reference proteome</keyword>
<dbReference type="GO" id="GO:0005829">
    <property type="term" value="C:cytosol"/>
    <property type="evidence" value="ECO:0007669"/>
    <property type="project" value="TreeGrafter"/>
</dbReference>
<name>A0A2V3PQN2_9BACT</name>
<dbReference type="InterPro" id="IPR037143">
    <property type="entry name" value="4-PPantetheinyl_Trfase_dom_sf"/>
</dbReference>
<keyword evidence="2 4" id="KW-0808">Transferase</keyword>
<dbReference type="RefSeq" id="WP_110310881.1">
    <property type="nucleotide sequence ID" value="NZ_QICL01000013.1"/>
</dbReference>